<reference evidence="7" key="1">
    <citation type="submission" date="2020-10" db="EMBL/GenBank/DDBJ databases">
        <authorList>
            <person name="Hahn C.J."/>
            <person name="Laso-Perez R."/>
            <person name="Vulcano F."/>
            <person name="Vaziourakis K.-M."/>
            <person name="Stokke R."/>
            <person name="Steen I.H."/>
            <person name="Teske A."/>
            <person name="Boetius A."/>
            <person name="Liebeke M."/>
            <person name="Amann R."/>
            <person name="Knittel K."/>
        </authorList>
    </citation>
    <scope>NUCLEOTIDE SEQUENCE</scope>
    <source>
        <strain evidence="7">Gfbio:e3339647-f889-4370-9287-4fb5cb688e4c:AG392J18_GoMArc1</strain>
    </source>
</reference>
<dbReference type="PANTHER" id="PTHR23245">
    <property type="entry name" value="TRNA METHYLTRANSFERASE"/>
    <property type="match status" value="1"/>
</dbReference>
<dbReference type="GO" id="GO:0052906">
    <property type="term" value="F:tRNA (guanine(37)-N1)-methyltransferase activity"/>
    <property type="evidence" value="ECO:0007669"/>
    <property type="project" value="UniProtKB-EC"/>
</dbReference>
<dbReference type="Pfam" id="PF18093">
    <property type="entry name" value="Trm5_N"/>
    <property type="match status" value="1"/>
</dbReference>
<dbReference type="Pfam" id="PF02475">
    <property type="entry name" value="TRM5-TYW2_MTfase"/>
    <property type="match status" value="1"/>
</dbReference>
<dbReference type="Proteomes" id="UP000612009">
    <property type="component" value="Unassembled WGS sequence"/>
</dbReference>
<dbReference type="Gene3D" id="3.40.50.150">
    <property type="entry name" value="Vaccinia Virus protein VP39"/>
    <property type="match status" value="1"/>
</dbReference>
<keyword evidence="4" id="KW-0949">S-adenosyl-L-methionine</keyword>
<evidence type="ECO:0000256" key="3">
    <source>
        <dbReference type="ARBA" id="ARBA00022679"/>
    </source>
</evidence>
<dbReference type="EMBL" id="CAJHIR010000022">
    <property type="protein sequence ID" value="CAD6493170.1"/>
    <property type="molecule type" value="Genomic_DNA"/>
</dbReference>
<keyword evidence="1" id="KW-0963">Cytoplasm</keyword>
<evidence type="ECO:0000313" key="7">
    <source>
        <dbReference type="EMBL" id="CAD6493170.1"/>
    </source>
</evidence>
<sequence>MKLIALVVSTKHAEVAIRRLIELHLLHSYAKVHRAGHYVYLPLVSVPSDALLPPYRIDSFDFEELPQRRTIKDILGYTPSFDAIGNIAILPANSPDPPAEAEAILSTQKNIHGVFQSIAPVSGEFRTRILTHIKGECRTKVKYQEYGLVYELDVAQVYFTPRLATEHHRIAGKVVSGVVVDMFAGIGPFSIPIAKKNPNTTVIAIDKNRNAVQYLKQNIKRNKTKNVCAVIADSMMLPLECNIASHLIMNLPHSAHQFLDEALRIIKNEGIIYYYDITAEDDLYQTSIQEMQTHAAESGCSIDVISQHVVRSYSPHHYNICIEARVHNLTFKDN</sequence>
<proteinExistence type="predicted"/>
<dbReference type="InterPro" id="IPR030382">
    <property type="entry name" value="MeTrfase_TRM5/TYW2"/>
</dbReference>
<dbReference type="AlphaFoldDB" id="A0A811TBR3"/>
<dbReference type="InterPro" id="IPR040601">
    <property type="entry name" value="Trm5a/b_N"/>
</dbReference>
<gene>
    <name evidence="7" type="primary">trm5b</name>
    <name evidence="7" type="ORF">LAKADJCE_00456</name>
</gene>
<accession>A0A811TBR3</accession>
<dbReference type="EC" id="2.1.1.228" evidence="7"/>
<name>A0A811TBR3_9EURY</name>
<protein>
    <submittedName>
        <fullName evidence="7">tRNA (Guanine(37)-N1)-methyltransferase Trm5b</fullName>
        <ecNumber evidence="7">2.1.1.228</ecNumber>
    </submittedName>
</protein>
<keyword evidence="5" id="KW-0819">tRNA processing</keyword>
<keyword evidence="2 7" id="KW-0489">Methyltransferase</keyword>
<organism evidence="7 8">
    <name type="scientific">Candidatus Argoarchaeum ethanivorans</name>
    <dbReference type="NCBI Taxonomy" id="2608793"/>
    <lineage>
        <taxon>Archaea</taxon>
        <taxon>Methanobacteriati</taxon>
        <taxon>Methanobacteriota</taxon>
        <taxon>Stenosarchaea group</taxon>
        <taxon>Methanomicrobia</taxon>
        <taxon>Methanosarcinales</taxon>
        <taxon>Methanosarcinales incertae sedis</taxon>
        <taxon>GOM Arc I cluster</taxon>
        <taxon>Candidatus Argoarchaeum</taxon>
    </lineage>
</organism>
<comment type="caution">
    <text evidence="7">The sequence shown here is derived from an EMBL/GenBank/DDBJ whole genome shotgun (WGS) entry which is preliminary data.</text>
</comment>
<dbReference type="Gene3D" id="3.30.70.2580">
    <property type="match status" value="1"/>
</dbReference>
<dbReference type="InterPro" id="IPR056743">
    <property type="entry name" value="TRM5-TYW2-like_MTfase"/>
</dbReference>
<evidence type="ECO:0000256" key="1">
    <source>
        <dbReference type="ARBA" id="ARBA00022490"/>
    </source>
</evidence>
<dbReference type="PANTHER" id="PTHR23245:SF36">
    <property type="entry name" value="TRNA (GUANINE(37)-N1)-METHYLTRANSFERASE"/>
    <property type="match status" value="1"/>
</dbReference>
<evidence type="ECO:0000313" key="8">
    <source>
        <dbReference type="Proteomes" id="UP000612009"/>
    </source>
</evidence>
<dbReference type="GO" id="GO:0002939">
    <property type="term" value="P:tRNA N1-guanine methylation"/>
    <property type="evidence" value="ECO:0007669"/>
    <property type="project" value="TreeGrafter"/>
</dbReference>
<dbReference type="GO" id="GO:0005737">
    <property type="term" value="C:cytoplasm"/>
    <property type="evidence" value="ECO:0007669"/>
    <property type="project" value="TreeGrafter"/>
</dbReference>
<feature type="domain" description="SAM-dependent methyltransferase TRM5/TYW2-type" evidence="6">
    <location>
        <begin position="81"/>
        <end position="328"/>
    </location>
</feature>
<dbReference type="CDD" id="cd02440">
    <property type="entry name" value="AdoMet_MTases"/>
    <property type="match status" value="1"/>
</dbReference>
<evidence type="ECO:0000259" key="6">
    <source>
        <dbReference type="PROSITE" id="PS51684"/>
    </source>
</evidence>
<dbReference type="SUPFAM" id="SSF53335">
    <property type="entry name" value="S-adenosyl-L-methionine-dependent methyltransferases"/>
    <property type="match status" value="1"/>
</dbReference>
<evidence type="ECO:0000256" key="2">
    <source>
        <dbReference type="ARBA" id="ARBA00022603"/>
    </source>
</evidence>
<dbReference type="PROSITE" id="PS51684">
    <property type="entry name" value="SAM_MT_TRM5_TYW2"/>
    <property type="match status" value="1"/>
</dbReference>
<evidence type="ECO:0000256" key="5">
    <source>
        <dbReference type="ARBA" id="ARBA00022694"/>
    </source>
</evidence>
<keyword evidence="3 7" id="KW-0808">Transferase</keyword>
<evidence type="ECO:0000256" key="4">
    <source>
        <dbReference type="ARBA" id="ARBA00022691"/>
    </source>
</evidence>
<dbReference type="InterPro" id="IPR029063">
    <property type="entry name" value="SAM-dependent_MTases_sf"/>
</dbReference>